<feature type="domain" description="Sulfatase N-terminal" evidence="3">
    <location>
        <begin position="52"/>
        <end position="316"/>
    </location>
</feature>
<dbReference type="EC" id="3.1.6.1" evidence="4"/>
<dbReference type="Pfam" id="PF00884">
    <property type="entry name" value="Sulfatase"/>
    <property type="match status" value="1"/>
</dbReference>
<evidence type="ECO:0000256" key="1">
    <source>
        <dbReference type="ARBA" id="ARBA00008779"/>
    </source>
</evidence>
<dbReference type="Gene3D" id="3.40.720.10">
    <property type="entry name" value="Alkaline Phosphatase, subunit A"/>
    <property type="match status" value="1"/>
</dbReference>
<sequence length="505" mass="57514">MTSIRSSMVTRLNPTTLLPGILGGFSLWISLAGSLVDPLGVSRTASAEDRINVVWIIADDLGPELGCYGYPSVQTPNIDRLAHEGRRYTHAFATAPVCSSSRTAFQTGHYQTTVGGHHHITRDKQPLPDGITTVTQQMQKAGYFVCNGSGKADDKKFAKSHLNFQYKPQTFFDGVDWSQRTSGQPFFAQVQIKEPHRTFVHRDHEYANVPIPPYYPDHPITRADWGNYLASIEVLDRKVGAVLKRLDDEGLTDNTLVIFTGDHGRPHVRAKQWLYEGGLHVPLILRWPGRIAAKEVSDDLVSLLDLMPTTLTAAGADVPELPGINLLDPDTSGHDVLFAARDRCGDAIDRIRSARTKNFKYIRNFHPELPYMQHSGYKRLQYPVDTLMRVLHQRGEFDSPFMADRRPAEELYDLRTDPHEQHNLADDPRYATQLIRLRQSVDQWIVRTDDQGRFDESVNVDMDALMKEKRRWYEQSLRKRGLDPGLSDEEFLQWWDEYLHAEPSK</sequence>
<dbReference type="InterPro" id="IPR000917">
    <property type="entry name" value="Sulfatase_N"/>
</dbReference>
<comment type="caution">
    <text evidence="4">The sequence shown here is derived from an EMBL/GenBank/DDBJ whole genome shotgun (WGS) entry which is preliminary data.</text>
</comment>
<keyword evidence="2 4" id="KW-0378">Hydrolase</keyword>
<evidence type="ECO:0000313" key="5">
    <source>
        <dbReference type="Proteomes" id="UP000317238"/>
    </source>
</evidence>
<dbReference type="CDD" id="cd16027">
    <property type="entry name" value="SGSH"/>
    <property type="match status" value="1"/>
</dbReference>
<evidence type="ECO:0000313" key="4">
    <source>
        <dbReference type="EMBL" id="TWT65701.1"/>
    </source>
</evidence>
<dbReference type="InterPro" id="IPR050738">
    <property type="entry name" value="Sulfatase"/>
</dbReference>
<dbReference type="InterPro" id="IPR017850">
    <property type="entry name" value="Alkaline_phosphatase_core_sf"/>
</dbReference>
<dbReference type="PANTHER" id="PTHR42693:SF53">
    <property type="entry name" value="ENDO-4-O-SULFATASE"/>
    <property type="match status" value="1"/>
</dbReference>
<name>A0A5C5XT27_9PLAN</name>
<dbReference type="EMBL" id="SJPL01000002">
    <property type="protein sequence ID" value="TWT65701.1"/>
    <property type="molecule type" value="Genomic_DNA"/>
</dbReference>
<dbReference type="Proteomes" id="UP000317238">
    <property type="component" value="Unassembled WGS sequence"/>
</dbReference>
<keyword evidence="5" id="KW-1185">Reference proteome</keyword>
<reference evidence="4 5" key="1">
    <citation type="submission" date="2019-02" db="EMBL/GenBank/DDBJ databases">
        <title>Deep-cultivation of Planctomycetes and their phenomic and genomic characterization uncovers novel biology.</title>
        <authorList>
            <person name="Wiegand S."/>
            <person name="Jogler M."/>
            <person name="Boedeker C."/>
            <person name="Pinto D."/>
            <person name="Vollmers J."/>
            <person name="Rivas-Marin E."/>
            <person name="Kohn T."/>
            <person name="Peeters S.H."/>
            <person name="Heuer A."/>
            <person name="Rast P."/>
            <person name="Oberbeckmann S."/>
            <person name="Bunk B."/>
            <person name="Jeske O."/>
            <person name="Meyerdierks A."/>
            <person name="Storesund J.E."/>
            <person name="Kallscheuer N."/>
            <person name="Luecker S."/>
            <person name="Lage O.M."/>
            <person name="Pohl T."/>
            <person name="Merkel B.J."/>
            <person name="Hornburger P."/>
            <person name="Mueller R.-W."/>
            <person name="Bruemmer F."/>
            <person name="Labrenz M."/>
            <person name="Spormann A.M."/>
            <person name="Op Den Camp H."/>
            <person name="Overmann J."/>
            <person name="Amann R."/>
            <person name="Jetten M.S.M."/>
            <person name="Mascher T."/>
            <person name="Medema M.H."/>
            <person name="Devos D.P."/>
            <person name="Kaster A.-K."/>
            <person name="Ovreas L."/>
            <person name="Rohde M."/>
            <person name="Galperin M.Y."/>
            <person name="Jogler C."/>
        </authorList>
    </citation>
    <scope>NUCLEOTIDE SEQUENCE [LARGE SCALE GENOMIC DNA]</scope>
    <source>
        <strain evidence="4 5">Pan14r</strain>
    </source>
</reference>
<comment type="similarity">
    <text evidence="1">Belongs to the sulfatase family.</text>
</comment>
<proteinExistence type="inferred from homology"/>
<evidence type="ECO:0000259" key="3">
    <source>
        <dbReference type="Pfam" id="PF00884"/>
    </source>
</evidence>
<gene>
    <name evidence="4" type="ORF">Pan14r_52500</name>
</gene>
<dbReference type="GO" id="GO:0004065">
    <property type="term" value="F:arylsulfatase activity"/>
    <property type="evidence" value="ECO:0007669"/>
    <property type="project" value="UniProtKB-EC"/>
</dbReference>
<dbReference type="AlphaFoldDB" id="A0A5C5XT27"/>
<accession>A0A5C5XT27</accession>
<dbReference type="PANTHER" id="PTHR42693">
    <property type="entry name" value="ARYLSULFATASE FAMILY MEMBER"/>
    <property type="match status" value="1"/>
</dbReference>
<dbReference type="SUPFAM" id="SSF53649">
    <property type="entry name" value="Alkaline phosphatase-like"/>
    <property type="match status" value="1"/>
</dbReference>
<protein>
    <submittedName>
        <fullName evidence="4">Arylsulfatase</fullName>
        <ecNumber evidence="4">3.1.6.1</ecNumber>
    </submittedName>
</protein>
<evidence type="ECO:0000256" key="2">
    <source>
        <dbReference type="ARBA" id="ARBA00022801"/>
    </source>
</evidence>
<organism evidence="4 5">
    <name type="scientific">Crateriforma conspicua</name>
    <dbReference type="NCBI Taxonomy" id="2527996"/>
    <lineage>
        <taxon>Bacteria</taxon>
        <taxon>Pseudomonadati</taxon>
        <taxon>Planctomycetota</taxon>
        <taxon>Planctomycetia</taxon>
        <taxon>Planctomycetales</taxon>
        <taxon>Planctomycetaceae</taxon>
        <taxon>Crateriforma</taxon>
    </lineage>
</organism>